<evidence type="ECO:0000256" key="10">
    <source>
        <dbReference type="HAMAP-Rule" id="MF_00240"/>
    </source>
</evidence>
<sequence length="200" mass="22308" precursor="true">MKKYLLALILLMPLTVNASSPKQELSDRLAKVNAFSANFSQTVTSPDGELLNEGKGKLAVQRPNLFNYTPDSEDENLMVSDGETLWIYDPFVEQTTAMWLKDGTDHTPFVLLTRNDKSDWENYLVNQQGNIFTLTPKNAAVQNKLILNVMSNGEVKGFTVVEDNGPTIDYTLLAFKPKAPAATMFTFTPPEGAEIDDQRQ</sequence>
<keyword evidence="8 10" id="KW-0653">Protein transport</keyword>
<dbReference type="GO" id="GO:0044874">
    <property type="term" value="P:lipoprotein localization to outer membrane"/>
    <property type="evidence" value="ECO:0007669"/>
    <property type="project" value="UniProtKB-UniRule"/>
</dbReference>
<comment type="caution">
    <text evidence="11">The sequence shown here is derived from an EMBL/GenBank/DDBJ whole genome shotgun (WGS) entry which is preliminary data.</text>
</comment>
<dbReference type="Pfam" id="PF03548">
    <property type="entry name" value="LolA"/>
    <property type="match status" value="1"/>
</dbReference>
<evidence type="ECO:0000256" key="9">
    <source>
        <dbReference type="ARBA" id="ARBA00023186"/>
    </source>
</evidence>
<dbReference type="GO" id="GO:0042953">
    <property type="term" value="P:lipoprotein transport"/>
    <property type="evidence" value="ECO:0007669"/>
    <property type="project" value="InterPro"/>
</dbReference>
<dbReference type="InterPro" id="IPR029046">
    <property type="entry name" value="LolA/LolB/LppX"/>
</dbReference>
<evidence type="ECO:0000313" key="12">
    <source>
        <dbReference type="Proteomes" id="UP000290287"/>
    </source>
</evidence>
<evidence type="ECO:0000256" key="4">
    <source>
        <dbReference type="ARBA" id="ARBA00014035"/>
    </source>
</evidence>
<keyword evidence="11" id="KW-0449">Lipoprotein</keyword>
<evidence type="ECO:0000256" key="1">
    <source>
        <dbReference type="ARBA" id="ARBA00004418"/>
    </source>
</evidence>
<dbReference type="AlphaFoldDB" id="A0A4Q0YWF5"/>
<feature type="signal peptide" evidence="10">
    <location>
        <begin position="1"/>
        <end position="18"/>
    </location>
</feature>
<dbReference type="OrthoDB" id="9787361at2"/>
<dbReference type="Gene3D" id="2.50.20.10">
    <property type="entry name" value="Lipoprotein localisation LolA/LolB/LppX"/>
    <property type="match status" value="1"/>
</dbReference>
<feature type="chain" id="PRO_5021050555" description="Outer-membrane lipoprotein carrier protein" evidence="10">
    <location>
        <begin position="19"/>
        <end position="200"/>
    </location>
</feature>
<dbReference type="InterPro" id="IPR004564">
    <property type="entry name" value="OM_lipoprot_carrier_LolA-like"/>
</dbReference>
<dbReference type="PANTHER" id="PTHR35869:SF1">
    <property type="entry name" value="OUTER-MEMBRANE LIPOPROTEIN CARRIER PROTEIN"/>
    <property type="match status" value="1"/>
</dbReference>
<dbReference type="CDD" id="cd16325">
    <property type="entry name" value="LolA"/>
    <property type="match status" value="1"/>
</dbReference>
<protein>
    <recommendedName>
        <fullName evidence="4 10">Outer-membrane lipoprotein carrier protein</fullName>
    </recommendedName>
</protein>
<evidence type="ECO:0000313" key="11">
    <source>
        <dbReference type="EMBL" id="RXJ73529.1"/>
    </source>
</evidence>
<organism evidence="11 12">
    <name type="scientific">Veronia nyctiphanis</name>
    <dbReference type="NCBI Taxonomy" id="1278244"/>
    <lineage>
        <taxon>Bacteria</taxon>
        <taxon>Pseudomonadati</taxon>
        <taxon>Pseudomonadota</taxon>
        <taxon>Gammaproteobacteria</taxon>
        <taxon>Vibrionales</taxon>
        <taxon>Vibrionaceae</taxon>
        <taxon>Veronia</taxon>
    </lineage>
</organism>
<proteinExistence type="inferred from homology"/>
<comment type="similarity">
    <text evidence="2 10">Belongs to the LolA family.</text>
</comment>
<dbReference type="SUPFAM" id="SSF89392">
    <property type="entry name" value="Prokaryotic lipoproteins and lipoprotein localization factors"/>
    <property type="match status" value="1"/>
</dbReference>
<dbReference type="InterPro" id="IPR018323">
    <property type="entry name" value="OM_lipoprot_carrier_LolA_Pbac"/>
</dbReference>
<keyword evidence="6 10" id="KW-0732">Signal</keyword>
<evidence type="ECO:0000256" key="8">
    <source>
        <dbReference type="ARBA" id="ARBA00022927"/>
    </source>
</evidence>
<dbReference type="HAMAP" id="MF_00240">
    <property type="entry name" value="LolA"/>
    <property type="match status" value="1"/>
</dbReference>
<reference evidence="11 12" key="1">
    <citation type="submission" date="2017-10" db="EMBL/GenBank/DDBJ databases">
        <title>Nyctiphanis sp. nov., isolated from the stomach of the euphausiid Nyctiphanes simplex (Hansen, 1911) in the Gulf of California.</title>
        <authorList>
            <person name="Gomez-Gil B."/>
            <person name="Aguilar-Mendez M."/>
            <person name="Lopez-Cortes A."/>
            <person name="Gomez-Gutierrez J."/>
            <person name="Roque A."/>
            <person name="Lang E."/>
            <person name="Gonzalez-Castillo A."/>
        </authorList>
    </citation>
    <scope>NUCLEOTIDE SEQUENCE [LARGE SCALE GENOMIC DNA]</scope>
    <source>
        <strain evidence="11 12">CAIM 600</strain>
    </source>
</reference>
<dbReference type="EMBL" id="PEIB01000008">
    <property type="protein sequence ID" value="RXJ73529.1"/>
    <property type="molecule type" value="Genomic_DNA"/>
</dbReference>
<dbReference type="RefSeq" id="WP_129121907.1">
    <property type="nucleotide sequence ID" value="NZ_PEIB01000008.1"/>
</dbReference>
<dbReference type="Proteomes" id="UP000290287">
    <property type="component" value="Unassembled WGS sequence"/>
</dbReference>
<evidence type="ECO:0000256" key="7">
    <source>
        <dbReference type="ARBA" id="ARBA00022764"/>
    </source>
</evidence>
<keyword evidence="9 10" id="KW-0143">Chaperone</keyword>
<dbReference type="GO" id="GO:0030288">
    <property type="term" value="C:outer membrane-bounded periplasmic space"/>
    <property type="evidence" value="ECO:0007669"/>
    <property type="project" value="TreeGrafter"/>
</dbReference>
<comment type="function">
    <text evidence="10">Participates in the translocation of lipoproteins from the inner membrane to the outer membrane. Only forms a complex with a lipoprotein if the residue after the N-terminal Cys is not an aspartate (The Asp acts as a targeting signal to indicate that the lipoprotein should stay in the inner membrane).</text>
</comment>
<gene>
    <name evidence="10 11" type="primary">lolA</name>
    <name evidence="11" type="ORF">CS022_08400</name>
</gene>
<comment type="subcellular location">
    <subcellularLocation>
        <location evidence="1 10">Periplasm</location>
    </subcellularLocation>
</comment>
<keyword evidence="7 10" id="KW-0574">Periplasm</keyword>
<keyword evidence="5 10" id="KW-0813">Transport</keyword>
<evidence type="ECO:0000256" key="5">
    <source>
        <dbReference type="ARBA" id="ARBA00022448"/>
    </source>
</evidence>
<name>A0A4Q0YWF5_9GAMM</name>
<dbReference type="PANTHER" id="PTHR35869">
    <property type="entry name" value="OUTER-MEMBRANE LIPOPROTEIN CARRIER PROTEIN"/>
    <property type="match status" value="1"/>
</dbReference>
<evidence type="ECO:0000256" key="6">
    <source>
        <dbReference type="ARBA" id="ARBA00022729"/>
    </source>
</evidence>
<keyword evidence="12" id="KW-1185">Reference proteome</keyword>
<evidence type="ECO:0000256" key="2">
    <source>
        <dbReference type="ARBA" id="ARBA00007615"/>
    </source>
</evidence>
<dbReference type="NCBIfam" id="TIGR00547">
    <property type="entry name" value="lolA"/>
    <property type="match status" value="1"/>
</dbReference>
<accession>A0A4Q0YWF5</accession>
<comment type="subunit">
    <text evidence="3 10">Monomer.</text>
</comment>
<evidence type="ECO:0000256" key="3">
    <source>
        <dbReference type="ARBA" id="ARBA00011245"/>
    </source>
</evidence>